<protein>
    <recommendedName>
        <fullName evidence="3">DUF4115 domain-containing protein</fullName>
    </recommendedName>
</protein>
<accession>A0A8J3SK14</accession>
<sequence>MGIARLALAVSGALALLSMIVLGILSLAGALDADSAPASSSPAPVAASSSIASGQAPTVLVECLQERCPTVFLKVAGGDVLLNREMARGEQIQSFDEKVDVVLTDSSSVRVQVNGQARIPGEAGERQEFTATRQ</sequence>
<evidence type="ECO:0000313" key="2">
    <source>
        <dbReference type="Proteomes" id="UP000619788"/>
    </source>
</evidence>
<dbReference type="AlphaFoldDB" id="A0A8J3SK14"/>
<organism evidence="1 2">
    <name type="scientific">Planobispora siamensis</name>
    <dbReference type="NCBI Taxonomy" id="936338"/>
    <lineage>
        <taxon>Bacteria</taxon>
        <taxon>Bacillati</taxon>
        <taxon>Actinomycetota</taxon>
        <taxon>Actinomycetes</taxon>
        <taxon>Streptosporangiales</taxon>
        <taxon>Streptosporangiaceae</taxon>
        <taxon>Planobispora</taxon>
    </lineage>
</organism>
<reference evidence="1 2" key="1">
    <citation type="submission" date="2021-01" db="EMBL/GenBank/DDBJ databases">
        <title>Whole genome shotgun sequence of Planobispora siamensis NBRC 107568.</title>
        <authorList>
            <person name="Komaki H."/>
            <person name="Tamura T."/>
        </authorList>
    </citation>
    <scope>NUCLEOTIDE SEQUENCE [LARGE SCALE GENOMIC DNA]</scope>
    <source>
        <strain evidence="1 2">NBRC 107568</strain>
    </source>
</reference>
<dbReference type="EMBL" id="BOOJ01000036">
    <property type="protein sequence ID" value="GIH94011.1"/>
    <property type="molecule type" value="Genomic_DNA"/>
</dbReference>
<name>A0A8J3SK14_9ACTN</name>
<comment type="caution">
    <text evidence="1">The sequence shown here is derived from an EMBL/GenBank/DDBJ whole genome shotgun (WGS) entry which is preliminary data.</text>
</comment>
<gene>
    <name evidence="1" type="ORF">Psi01_46410</name>
</gene>
<proteinExistence type="predicted"/>
<dbReference type="Proteomes" id="UP000619788">
    <property type="component" value="Unassembled WGS sequence"/>
</dbReference>
<evidence type="ECO:0008006" key="3">
    <source>
        <dbReference type="Google" id="ProtNLM"/>
    </source>
</evidence>
<keyword evidence="2" id="KW-1185">Reference proteome</keyword>
<evidence type="ECO:0000313" key="1">
    <source>
        <dbReference type="EMBL" id="GIH94011.1"/>
    </source>
</evidence>